<keyword evidence="10" id="KW-1185">Reference proteome</keyword>
<dbReference type="SUPFAM" id="SSF53623">
    <property type="entry name" value="MurD-like peptide ligases, catalytic domain"/>
    <property type="match status" value="1"/>
</dbReference>
<evidence type="ECO:0000256" key="2">
    <source>
        <dbReference type="ARBA" id="ARBA00022598"/>
    </source>
</evidence>
<dbReference type="EMBL" id="OZ023708">
    <property type="protein sequence ID" value="CAK9879332.1"/>
    <property type="molecule type" value="Genomic_DNA"/>
</dbReference>
<evidence type="ECO:0008006" key="11">
    <source>
        <dbReference type="Google" id="ProtNLM"/>
    </source>
</evidence>
<dbReference type="Pfam" id="PF08245">
    <property type="entry name" value="Mur_ligase_M"/>
    <property type="match status" value="1"/>
</dbReference>
<keyword evidence="4" id="KW-0547">Nucleotide-binding</keyword>
<dbReference type="SUPFAM" id="SSF53244">
    <property type="entry name" value="MurD-like peptide ligases, peptide-binding domain"/>
    <property type="match status" value="1"/>
</dbReference>
<dbReference type="InterPro" id="IPR001645">
    <property type="entry name" value="Folylpolyglutamate_synth"/>
</dbReference>
<dbReference type="InterPro" id="IPR018109">
    <property type="entry name" value="Folylpolyglutamate_synth_CS"/>
</dbReference>
<keyword evidence="6" id="KW-0460">Magnesium</keyword>
<dbReference type="InterPro" id="IPR004101">
    <property type="entry name" value="Mur_ligase_C"/>
</dbReference>
<proteinExistence type="inferred from homology"/>
<dbReference type="PANTHER" id="PTHR11136">
    <property type="entry name" value="FOLYLPOLYGLUTAMATE SYNTHASE-RELATED"/>
    <property type="match status" value="1"/>
</dbReference>
<dbReference type="Proteomes" id="UP001497522">
    <property type="component" value="Chromosome 7"/>
</dbReference>
<organism evidence="9 10">
    <name type="scientific">Sphagnum jensenii</name>
    <dbReference type="NCBI Taxonomy" id="128206"/>
    <lineage>
        <taxon>Eukaryota</taxon>
        <taxon>Viridiplantae</taxon>
        <taxon>Streptophyta</taxon>
        <taxon>Embryophyta</taxon>
        <taxon>Bryophyta</taxon>
        <taxon>Sphagnophytina</taxon>
        <taxon>Sphagnopsida</taxon>
        <taxon>Sphagnales</taxon>
        <taxon>Sphagnaceae</taxon>
        <taxon>Sphagnum</taxon>
    </lineage>
</organism>
<dbReference type="PANTHER" id="PTHR11136:SF0">
    <property type="entry name" value="DIHYDROFOLATE SYNTHETASE-RELATED"/>
    <property type="match status" value="1"/>
</dbReference>
<dbReference type="InterPro" id="IPR036615">
    <property type="entry name" value="Mur_ligase_C_dom_sf"/>
</dbReference>
<evidence type="ECO:0000256" key="5">
    <source>
        <dbReference type="ARBA" id="ARBA00022840"/>
    </source>
</evidence>
<evidence type="ECO:0000259" key="7">
    <source>
        <dbReference type="Pfam" id="PF02875"/>
    </source>
</evidence>
<keyword evidence="5" id="KW-0067">ATP-binding</keyword>
<gene>
    <name evidence="9" type="ORF">CSSPJE1EN2_LOCUS20896</name>
</gene>
<sequence length="593" mass="63166">MPFMSPLGFCHTQARRRGSSAIFAFSGKSFLSFLSESFWRLFLCEEASLSGDGVGVSQLLQFLDSLKNYEREGVPQGAGTDSDAGFDLQRMHRLLLHLGDPLSCYSVVHVAGTKGKGSTVAFISNILRSAGLSVGTYTSPHLTSIRERITAGKTGDPISDEMLVELFSNLHANLEKAIAAEPGTLTHFEVLTALAFSHFAREKVDLAVVETGLGGARDATNVISAKGLAAAVIVGIGTEHLAALGGSLESIALAKSGIIKDGRPVVVGQQKDSTTKDIILKVAASKEAPVRAAFGSSAQCEIVEVCSGSDAPFQICNFFLDDTSEIESRWEMKNVRLSALGAHQQENALTAISTVLSLRHQGWNIPDSSIRAGLEATVIPGRFQILDQHKAQALGFSNARVILDGAHTEASANALACTLMEYFPTAKLALVVGMASDKDHFAFARSLLEEAQPHLVVTTRVSVAGSLERSTSGAELAQSWCQAAKSANMEVILQSVQQPFVDHRNQNLATHNVSRRTGSADKAAIMAQDYTAETQTPVGSKGSVVVLEAEKMEAAISTAAKYVEQRSDETQRIWVVCITGSLHGVATVLSLLP</sequence>
<dbReference type="InterPro" id="IPR036565">
    <property type="entry name" value="Mur-like_cat_sf"/>
</dbReference>
<evidence type="ECO:0000256" key="3">
    <source>
        <dbReference type="ARBA" id="ARBA00022723"/>
    </source>
</evidence>
<reference evidence="9" key="1">
    <citation type="submission" date="2024-03" db="EMBL/GenBank/DDBJ databases">
        <authorList>
            <consortium name="ELIXIR-Norway"/>
            <consortium name="Elixir Norway"/>
        </authorList>
    </citation>
    <scope>NUCLEOTIDE SEQUENCE</scope>
</reference>
<evidence type="ECO:0000313" key="9">
    <source>
        <dbReference type="EMBL" id="CAK9879332.1"/>
    </source>
</evidence>
<comment type="similarity">
    <text evidence="1">Belongs to the folylpolyglutamate synthase family.</text>
</comment>
<dbReference type="NCBIfam" id="TIGR01499">
    <property type="entry name" value="folC"/>
    <property type="match status" value="1"/>
</dbReference>
<keyword evidence="2" id="KW-0436">Ligase</keyword>
<dbReference type="InterPro" id="IPR013221">
    <property type="entry name" value="Mur_ligase_cen"/>
</dbReference>
<feature type="domain" description="Mur ligase C-terminal" evidence="7">
    <location>
        <begin position="381"/>
        <end position="481"/>
    </location>
</feature>
<keyword evidence="3" id="KW-0479">Metal-binding</keyword>
<evidence type="ECO:0000259" key="8">
    <source>
        <dbReference type="Pfam" id="PF08245"/>
    </source>
</evidence>
<dbReference type="Gene3D" id="3.40.1190.10">
    <property type="entry name" value="Mur-like, catalytic domain"/>
    <property type="match status" value="1"/>
</dbReference>
<feature type="domain" description="Mur ligase central" evidence="8">
    <location>
        <begin position="110"/>
        <end position="354"/>
    </location>
</feature>
<accession>A0ABP1BU51</accession>
<protein>
    <recommendedName>
        <fullName evidence="11">Mur ligase central domain-containing protein</fullName>
    </recommendedName>
</protein>
<evidence type="ECO:0000256" key="1">
    <source>
        <dbReference type="ARBA" id="ARBA00008276"/>
    </source>
</evidence>
<name>A0ABP1BU51_9BRYO</name>
<dbReference type="PROSITE" id="PS01011">
    <property type="entry name" value="FOLYLPOLYGLU_SYNT_1"/>
    <property type="match status" value="1"/>
</dbReference>
<evidence type="ECO:0000256" key="6">
    <source>
        <dbReference type="ARBA" id="ARBA00022842"/>
    </source>
</evidence>
<dbReference type="PROSITE" id="PS01012">
    <property type="entry name" value="FOLYLPOLYGLU_SYNT_2"/>
    <property type="match status" value="1"/>
</dbReference>
<evidence type="ECO:0000313" key="10">
    <source>
        <dbReference type="Proteomes" id="UP001497522"/>
    </source>
</evidence>
<dbReference type="Gene3D" id="3.90.190.20">
    <property type="entry name" value="Mur ligase, C-terminal domain"/>
    <property type="match status" value="1"/>
</dbReference>
<evidence type="ECO:0000256" key="4">
    <source>
        <dbReference type="ARBA" id="ARBA00022741"/>
    </source>
</evidence>
<dbReference type="Pfam" id="PF02875">
    <property type="entry name" value="Mur_ligase_C"/>
    <property type="match status" value="1"/>
</dbReference>